<dbReference type="AlphaFoldDB" id="A0A5C3L2N5"/>
<feature type="region of interest" description="Disordered" evidence="1">
    <location>
        <begin position="392"/>
        <end position="430"/>
    </location>
</feature>
<evidence type="ECO:0000313" key="2">
    <source>
        <dbReference type="EMBL" id="TFK27254.1"/>
    </source>
</evidence>
<proteinExistence type="predicted"/>
<gene>
    <name evidence="2" type="ORF">FA15DRAFT_679087</name>
</gene>
<dbReference type="Proteomes" id="UP000307440">
    <property type="component" value="Unassembled WGS sequence"/>
</dbReference>
<name>A0A5C3L2N5_COPMA</name>
<reference evidence="2 3" key="1">
    <citation type="journal article" date="2019" name="Nat. Ecol. Evol.">
        <title>Megaphylogeny resolves global patterns of mushroom evolution.</title>
        <authorList>
            <person name="Varga T."/>
            <person name="Krizsan K."/>
            <person name="Foldi C."/>
            <person name="Dima B."/>
            <person name="Sanchez-Garcia M."/>
            <person name="Sanchez-Ramirez S."/>
            <person name="Szollosi G.J."/>
            <person name="Szarkandi J.G."/>
            <person name="Papp V."/>
            <person name="Albert L."/>
            <person name="Andreopoulos W."/>
            <person name="Angelini C."/>
            <person name="Antonin V."/>
            <person name="Barry K.W."/>
            <person name="Bougher N.L."/>
            <person name="Buchanan P."/>
            <person name="Buyck B."/>
            <person name="Bense V."/>
            <person name="Catcheside P."/>
            <person name="Chovatia M."/>
            <person name="Cooper J."/>
            <person name="Damon W."/>
            <person name="Desjardin D."/>
            <person name="Finy P."/>
            <person name="Geml J."/>
            <person name="Haridas S."/>
            <person name="Hughes K."/>
            <person name="Justo A."/>
            <person name="Karasinski D."/>
            <person name="Kautmanova I."/>
            <person name="Kiss B."/>
            <person name="Kocsube S."/>
            <person name="Kotiranta H."/>
            <person name="LaButti K.M."/>
            <person name="Lechner B.E."/>
            <person name="Liimatainen K."/>
            <person name="Lipzen A."/>
            <person name="Lukacs Z."/>
            <person name="Mihaltcheva S."/>
            <person name="Morgado L.N."/>
            <person name="Niskanen T."/>
            <person name="Noordeloos M.E."/>
            <person name="Ohm R.A."/>
            <person name="Ortiz-Santana B."/>
            <person name="Ovrebo C."/>
            <person name="Racz N."/>
            <person name="Riley R."/>
            <person name="Savchenko A."/>
            <person name="Shiryaev A."/>
            <person name="Soop K."/>
            <person name="Spirin V."/>
            <person name="Szebenyi C."/>
            <person name="Tomsovsky M."/>
            <person name="Tulloss R.E."/>
            <person name="Uehling J."/>
            <person name="Grigoriev I.V."/>
            <person name="Vagvolgyi C."/>
            <person name="Papp T."/>
            <person name="Martin F.M."/>
            <person name="Miettinen O."/>
            <person name="Hibbett D.S."/>
            <person name="Nagy L.G."/>
        </authorList>
    </citation>
    <scope>NUCLEOTIDE SEQUENCE [LARGE SCALE GENOMIC DNA]</scope>
    <source>
        <strain evidence="2 3">CBS 121175</strain>
    </source>
</reference>
<dbReference type="EMBL" id="ML210166">
    <property type="protein sequence ID" value="TFK27254.1"/>
    <property type="molecule type" value="Genomic_DNA"/>
</dbReference>
<feature type="compositionally biased region" description="Low complexity" evidence="1">
    <location>
        <begin position="508"/>
        <end position="523"/>
    </location>
</feature>
<feature type="region of interest" description="Disordered" evidence="1">
    <location>
        <begin position="318"/>
        <end position="344"/>
    </location>
</feature>
<sequence length="609" mass="64397">MESQQSSPDIQRFIVQASDVLSDHRITVAPLADPACVIWYTERYLSQTSSGPAEIVENLIHKPTNTICWSVHRPTNIRRQGWYVRMRSPLFPPGVSIPLSPVSTTSPYYVDGALSFKCRTNDVSKLSRRQHPSYRQSQPPPIRTTGSDSNDRNSVASSSSSSSSSQVHSYPPTPTTSPPTSTRHDLPPLRVPSSIAKQGRSLTGGNDADGNVDDTGNIRTPLTGAFEEDVTEIRTPTSASMKGHAEGFVEVGLAGSKSNGKRKQQNLGTEPSSEEIRGPPPLVSLSHISEFILVPLSETYNATSGSFVNLALPPSDPMPSPRPYPHSHHRTNSNSYSSHSHSYSTPPVISPNMGNGGGGGMLSKAFNLLKSSIPTTLGTSLASSMQGNSFTITRVPDVPKSNPNAPPPLGGPSLSVGDVKRGGAASPPPAYTSTANLLGVSSSNGSGSNISFRPSSYHAPTSISSMSFTLPLPPPLLSFADETSMFPVSLASFNFFGISSLIGGGGSSAPSSSAGTMSNSLPTTAPPPAPSSSSLSPSQSHHPHSASISAYARPPPSPTPKDYSTLGTITVSRRQLEELGVDPAFWIMCALVFWGYLEEREGYLSAIDD</sequence>
<organism evidence="2 3">
    <name type="scientific">Coprinopsis marcescibilis</name>
    <name type="common">Agaric fungus</name>
    <name type="synonym">Psathyrella marcescibilis</name>
    <dbReference type="NCBI Taxonomy" id="230819"/>
    <lineage>
        <taxon>Eukaryota</taxon>
        <taxon>Fungi</taxon>
        <taxon>Dikarya</taxon>
        <taxon>Basidiomycota</taxon>
        <taxon>Agaricomycotina</taxon>
        <taxon>Agaricomycetes</taxon>
        <taxon>Agaricomycetidae</taxon>
        <taxon>Agaricales</taxon>
        <taxon>Agaricineae</taxon>
        <taxon>Psathyrellaceae</taxon>
        <taxon>Coprinopsis</taxon>
    </lineage>
</organism>
<feature type="compositionally biased region" description="Low complexity" evidence="1">
    <location>
        <begin position="531"/>
        <end position="550"/>
    </location>
</feature>
<feature type="compositionally biased region" description="Low complexity" evidence="1">
    <location>
        <begin position="332"/>
        <end position="344"/>
    </location>
</feature>
<evidence type="ECO:0000313" key="3">
    <source>
        <dbReference type="Proteomes" id="UP000307440"/>
    </source>
</evidence>
<keyword evidence="3" id="KW-1185">Reference proteome</keyword>
<protein>
    <submittedName>
        <fullName evidence="2">Uncharacterized protein</fullName>
    </submittedName>
</protein>
<evidence type="ECO:0000256" key="1">
    <source>
        <dbReference type="SAM" id="MobiDB-lite"/>
    </source>
</evidence>
<dbReference type="OrthoDB" id="3362250at2759"/>
<feature type="region of interest" description="Disordered" evidence="1">
    <location>
        <begin position="253"/>
        <end position="281"/>
    </location>
</feature>
<feature type="compositionally biased region" description="Low complexity" evidence="1">
    <location>
        <begin position="152"/>
        <end position="169"/>
    </location>
</feature>
<feature type="region of interest" description="Disordered" evidence="1">
    <location>
        <begin position="124"/>
        <end position="221"/>
    </location>
</feature>
<dbReference type="STRING" id="230819.A0A5C3L2N5"/>
<accession>A0A5C3L2N5</accession>
<feature type="region of interest" description="Disordered" evidence="1">
    <location>
        <begin position="507"/>
        <end position="566"/>
    </location>
</feature>